<reference evidence="1" key="2">
    <citation type="submission" date="2023-05" db="EMBL/GenBank/DDBJ databases">
        <authorList>
            <consortium name="Lawrence Berkeley National Laboratory"/>
            <person name="Steindorff A."/>
            <person name="Hensen N."/>
            <person name="Bonometti L."/>
            <person name="Westerberg I."/>
            <person name="Brannstrom I.O."/>
            <person name="Guillou S."/>
            <person name="Cros-Aarteil S."/>
            <person name="Calhoun S."/>
            <person name="Haridas S."/>
            <person name="Kuo A."/>
            <person name="Mondo S."/>
            <person name="Pangilinan J."/>
            <person name="Riley R."/>
            <person name="Labutti K."/>
            <person name="Andreopoulos B."/>
            <person name="Lipzen A."/>
            <person name="Chen C."/>
            <person name="Yanf M."/>
            <person name="Daum C."/>
            <person name="Ng V."/>
            <person name="Clum A."/>
            <person name="Ohm R."/>
            <person name="Martin F."/>
            <person name="Silar P."/>
            <person name="Natvig D."/>
            <person name="Lalanne C."/>
            <person name="Gautier V."/>
            <person name="Ament-Velasquez S.L."/>
            <person name="Kruys A."/>
            <person name="Hutchinson M.I."/>
            <person name="Powell A.J."/>
            <person name="Barry K."/>
            <person name="Miller A.N."/>
            <person name="Grigoriev I.V."/>
            <person name="Debuchy R."/>
            <person name="Gladieux P."/>
            <person name="Thoren M.H."/>
            <person name="Johannesson H."/>
        </authorList>
    </citation>
    <scope>NUCLEOTIDE SEQUENCE</scope>
    <source>
        <strain evidence="1">PSN309</strain>
    </source>
</reference>
<name>A0AAN6WQX3_9PEZI</name>
<keyword evidence="2" id="KW-1185">Reference proteome</keyword>
<evidence type="ECO:0008006" key="3">
    <source>
        <dbReference type="Google" id="ProtNLM"/>
    </source>
</evidence>
<proteinExistence type="predicted"/>
<dbReference type="EMBL" id="MU864422">
    <property type="protein sequence ID" value="KAK4186514.1"/>
    <property type="molecule type" value="Genomic_DNA"/>
</dbReference>
<dbReference type="AlphaFoldDB" id="A0AAN6WQX3"/>
<reference evidence="1" key="1">
    <citation type="journal article" date="2023" name="Mol. Phylogenet. Evol.">
        <title>Genome-scale phylogeny and comparative genomics of the fungal order Sordariales.</title>
        <authorList>
            <person name="Hensen N."/>
            <person name="Bonometti L."/>
            <person name="Westerberg I."/>
            <person name="Brannstrom I.O."/>
            <person name="Guillou S."/>
            <person name="Cros-Aarteil S."/>
            <person name="Calhoun S."/>
            <person name="Haridas S."/>
            <person name="Kuo A."/>
            <person name="Mondo S."/>
            <person name="Pangilinan J."/>
            <person name="Riley R."/>
            <person name="LaButti K."/>
            <person name="Andreopoulos B."/>
            <person name="Lipzen A."/>
            <person name="Chen C."/>
            <person name="Yan M."/>
            <person name="Daum C."/>
            <person name="Ng V."/>
            <person name="Clum A."/>
            <person name="Steindorff A."/>
            <person name="Ohm R.A."/>
            <person name="Martin F."/>
            <person name="Silar P."/>
            <person name="Natvig D.O."/>
            <person name="Lalanne C."/>
            <person name="Gautier V."/>
            <person name="Ament-Velasquez S.L."/>
            <person name="Kruys A."/>
            <person name="Hutchinson M.I."/>
            <person name="Powell A.J."/>
            <person name="Barry K."/>
            <person name="Miller A.N."/>
            <person name="Grigoriev I.V."/>
            <person name="Debuchy R."/>
            <person name="Gladieux P."/>
            <person name="Hiltunen Thoren M."/>
            <person name="Johannesson H."/>
        </authorList>
    </citation>
    <scope>NUCLEOTIDE SEQUENCE</scope>
    <source>
        <strain evidence="1">PSN309</strain>
    </source>
</reference>
<evidence type="ECO:0000313" key="1">
    <source>
        <dbReference type="EMBL" id="KAK4186514.1"/>
    </source>
</evidence>
<gene>
    <name evidence="1" type="ORF">QBC35DRAFT_453228</name>
</gene>
<organism evidence="1 2">
    <name type="scientific">Podospora australis</name>
    <dbReference type="NCBI Taxonomy" id="1536484"/>
    <lineage>
        <taxon>Eukaryota</taxon>
        <taxon>Fungi</taxon>
        <taxon>Dikarya</taxon>
        <taxon>Ascomycota</taxon>
        <taxon>Pezizomycotina</taxon>
        <taxon>Sordariomycetes</taxon>
        <taxon>Sordariomycetidae</taxon>
        <taxon>Sordariales</taxon>
        <taxon>Podosporaceae</taxon>
        <taxon>Podospora</taxon>
    </lineage>
</organism>
<evidence type="ECO:0000313" key="2">
    <source>
        <dbReference type="Proteomes" id="UP001302126"/>
    </source>
</evidence>
<sequence>MYLIQARLRDRGYACVLSHAAFPKGAHIVPFCVGSRGNNRHKFRTAYGKAWRLLPLGHLPFKVSLKIFTERDWTGTTLEAPLGVSDKSWNVINLSDTVHSAWGKLVFVLEPSRTTKDDHENPGHKLVQLRLLFLEQEPHFAAKYKELKDRAEVDLDLDNYEQLPSLPFSSKDRAGHMKVWHGTGNPRQPVHFDVGKKLEEHLGVTSIVDATQLLSTGDLFFVSVPAQDVDKAMISCGRAVKAFVATEKPLKVKLFAKPSNHSPLPVSSIVLILEYRKLS</sequence>
<protein>
    <recommendedName>
        <fullName evidence="3">HNH nuclease domain-containing protein</fullName>
    </recommendedName>
</protein>
<comment type="caution">
    <text evidence="1">The sequence shown here is derived from an EMBL/GenBank/DDBJ whole genome shotgun (WGS) entry which is preliminary data.</text>
</comment>
<accession>A0AAN6WQX3</accession>
<dbReference type="Proteomes" id="UP001302126">
    <property type="component" value="Unassembled WGS sequence"/>
</dbReference>